<keyword evidence="1" id="KW-1133">Transmembrane helix</keyword>
<keyword evidence="1" id="KW-0472">Membrane</keyword>
<dbReference type="RefSeq" id="WP_027292061.1">
    <property type="nucleotide sequence ID" value="NZ_CAUSDN010000228.1"/>
</dbReference>
<reference evidence="2 3" key="1">
    <citation type="journal article" date="2019" name="Anaerobe">
        <title>Detection of Robinsoniella peoriensis in multiple bone samples of a trauma patient.</title>
        <authorList>
            <person name="Schrottner P."/>
            <person name="Hartwich K."/>
            <person name="Bunk B."/>
            <person name="Schober I."/>
            <person name="Helbig S."/>
            <person name="Rudolph W.W."/>
            <person name="Gunzer F."/>
        </authorList>
    </citation>
    <scope>NUCLEOTIDE SEQUENCE [LARGE SCALE GENOMIC DNA]</scope>
    <source>
        <strain evidence="2 3">DSM 106044</strain>
    </source>
</reference>
<sequence>MNTLQVYKMECYKMGKKKSSWMLWLPCLLIILISLGIGSGNVTVTQEGTSTRSVLSCMDYFISVWNILSGFGIIGILVILTASLQLSGEIERGQIKTSLLRVGKRSQVILAKLFVMISVVVMMTLAMTVTIFVCYYLIIVPDGMGNGTFSISATGLTNFKAVGAALSWGANHIILSAAAFLAGIFFGPFVTFMITLILMFAEKYLVTLGVFKILRYLPEGFVDYLMAGGSIKITDVMLIAACTFVITGVMIFITINIFKRQDIR</sequence>
<organism evidence="2 3">
    <name type="scientific">Robinsoniella peoriensis</name>
    <dbReference type="NCBI Taxonomy" id="180332"/>
    <lineage>
        <taxon>Bacteria</taxon>
        <taxon>Bacillati</taxon>
        <taxon>Bacillota</taxon>
        <taxon>Clostridia</taxon>
        <taxon>Lachnospirales</taxon>
        <taxon>Lachnospiraceae</taxon>
        <taxon>Robinsoniella</taxon>
    </lineage>
</organism>
<feature type="transmembrane region" description="Helical" evidence="1">
    <location>
        <begin position="60"/>
        <end position="88"/>
    </location>
</feature>
<feature type="transmembrane region" description="Helical" evidence="1">
    <location>
        <begin position="109"/>
        <end position="138"/>
    </location>
</feature>
<gene>
    <name evidence="2" type="ORF">DSM106044_01178</name>
</gene>
<keyword evidence="1" id="KW-0812">Transmembrane</keyword>
<accession>A0A4U8Q9X3</accession>
<dbReference type="AlphaFoldDB" id="A0A4U8Q9X3"/>
<keyword evidence="3" id="KW-1185">Reference proteome</keyword>
<name>A0A4U8Q9X3_9FIRM</name>
<feature type="transmembrane region" description="Helical" evidence="1">
    <location>
        <begin position="237"/>
        <end position="258"/>
    </location>
</feature>
<feature type="transmembrane region" description="Helical" evidence="1">
    <location>
        <begin position="173"/>
        <end position="201"/>
    </location>
</feature>
<feature type="transmembrane region" description="Helical" evidence="1">
    <location>
        <begin position="21"/>
        <end position="40"/>
    </location>
</feature>
<protein>
    <submittedName>
        <fullName evidence="2">ABC-type transport system involved in multi-copper enzyme maturation, permease component</fullName>
    </submittedName>
</protein>
<comment type="caution">
    <text evidence="2">The sequence shown here is derived from an EMBL/GenBank/DDBJ whole genome shotgun (WGS) entry which is preliminary data.</text>
</comment>
<proteinExistence type="predicted"/>
<evidence type="ECO:0000313" key="3">
    <source>
        <dbReference type="Proteomes" id="UP000306509"/>
    </source>
</evidence>
<evidence type="ECO:0000313" key="2">
    <source>
        <dbReference type="EMBL" id="TLD01812.1"/>
    </source>
</evidence>
<dbReference type="Proteomes" id="UP000306509">
    <property type="component" value="Unassembled WGS sequence"/>
</dbReference>
<dbReference type="EMBL" id="QGQD01000025">
    <property type="protein sequence ID" value="TLD01812.1"/>
    <property type="molecule type" value="Genomic_DNA"/>
</dbReference>
<evidence type="ECO:0000256" key="1">
    <source>
        <dbReference type="SAM" id="Phobius"/>
    </source>
</evidence>